<dbReference type="CDD" id="cd00200">
    <property type="entry name" value="WD40"/>
    <property type="match status" value="1"/>
</dbReference>
<dbReference type="PROSITE" id="PS50082">
    <property type="entry name" value="WD_REPEATS_2"/>
    <property type="match status" value="6"/>
</dbReference>
<feature type="region of interest" description="Disordered" evidence="5">
    <location>
        <begin position="1261"/>
        <end position="1296"/>
    </location>
</feature>
<keyword evidence="6" id="KW-0472">Membrane</keyword>
<dbReference type="GO" id="GO:0030864">
    <property type="term" value="C:cortical actin cytoskeleton"/>
    <property type="evidence" value="ECO:0007669"/>
    <property type="project" value="TreeGrafter"/>
</dbReference>
<keyword evidence="2" id="KW-0677">Repeat</keyword>
<evidence type="ECO:0000313" key="9">
    <source>
        <dbReference type="Proteomes" id="UP000729402"/>
    </source>
</evidence>
<comment type="caution">
    <text evidence="8">The sequence shown here is derived from an EMBL/GenBank/DDBJ whole genome shotgun (WGS) entry which is preliminary data.</text>
</comment>
<dbReference type="Proteomes" id="UP000729402">
    <property type="component" value="Unassembled WGS sequence"/>
</dbReference>
<proteinExistence type="predicted"/>
<reference evidence="8" key="1">
    <citation type="journal article" date="2021" name="bioRxiv">
        <title>Whole Genome Assembly and Annotation of Northern Wild Rice, Zizania palustris L., Supports a Whole Genome Duplication in the Zizania Genus.</title>
        <authorList>
            <person name="Haas M."/>
            <person name="Kono T."/>
            <person name="Macchietto M."/>
            <person name="Millas R."/>
            <person name="McGilp L."/>
            <person name="Shao M."/>
            <person name="Duquette J."/>
            <person name="Hirsch C.N."/>
            <person name="Kimball J."/>
        </authorList>
    </citation>
    <scope>NUCLEOTIDE SEQUENCE</scope>
    <source>
        <tissue evidence="8">Fresh leaf tissue</tissue>
    </source>
</reference>
<dbReference type="FunFam" id="2.130.10.10:FF:000102">
    <property type="entry name" value="Actin-interacting protein 1"/>
    <property type="match status" value="1"/>
</dbReference>
<feature type="repeat" description="WD" evidence="4">
    <location>
        <begin position="184"/>
        <end position="225"/>
    </location>
</feature>
<dbReference type="GO" id="GO:0030042">
    <property type="term" value="P:actin filament depolymerization"/>
    <property type="evidence" value="ECO:0007669"/>
    <property type="project" value="TreeGrafter"/>
</dbReference>
<evidence type="ECO:0000256" key="6">
    <source>
        <dbReference type="SAM" id="Phobius"/>
    </source>
</evidence>
<feature type="repeat" description="WD" evidence="4">
    <location>
        <begin position="53"/>
        <end position="84"/>
    </location>
</feature>
<dbReference type="OrthoDB" id="47801at2759"/>
<evidence type="ECO:0000256" key="2">
    <source>
        <dbReference type="ARBA" id="ARBA00022737"/>
    </source>
</evidence>
<feature type="compositionally biased region" description="Polar residues" evidence="5">
    <location>
        <begin position="1077"/>
        <end position="1091"/>
    </location>
</feature>
<dbReference type="Pfam" id="PF23046">
    <property type="entry name" value="tSH3-B_UBE2O"/>
    <property type="match status" value="1"/>
</dbReference>
<evidence type="ECO:0000256" key="3">
    <source>
        <dbReference type="ARBA" id="ARBA00058835"/>
    </source>
</evidence>
<name>A0A8J5RSR2_ZIZPA</name>
<keyword evidence="6" id="KW-0812">Transmembrane</keyword>
<keyword evidence="9" id="KW-1185">Reference proteome</keyword>
<dbReference type="InterPro" id="IPR057735">
    <property type="entry name" value="UBE2O-like_tSH3-B"/>
</dbReference>
<feature type="region of interest" description="Disordered" evidence="5">
    <location>
        <begin position="749"/>
        <end position="794"/>
    </location>
</feature>
<feature type="compositionally biased region" description="Basic and acidic residues" evidence="5">
    <location>
        <begin position="764"/>
        <end position="775"/>
    </location>
</feature>
<dbReference type="EMBL" id="JAAALK010000288">
    <property type="protein sequence ID" value="KAG8053587.1"/>
    <property type="molecule type" value="Genomic_DNA"/>
</dbReference>
<dbReference type="InterPro" id="IPR000608">
    <property type="entry name" value="UBC"/>
</dbReference>
<feature type="repeat" description="WD" evidence="4">
    <location>
        <begin position="531"/>
        <end position="564"/>
    </location>
</feature>
<evidence type="ECO:0000259" key="7">
    <source>
        <dbReference type="PROSITE" id="PS50127"/>
    </source>
</evidence>
<accession>A0A8J5RSR2</accession>
<dbReference type="Pfam" id="PF23044">
    <property type="entry name" value="SH3-C_UBE2O"/>
    <property type="match status" value="1"/>
</dbReference>
<feature type="repeat" description="WD" evidence="4">
    <location>
        <begin position="320"/>
        <end position="353"/>
    </location>
</feature>
<comment type="function">
    <text evidence="3">Binds actin. Enhances the F-actin depolymerization activity of actin-depolymerizing factor (ADF) proteins.</text>
</comment>
<dbReference type="InterPro" id="IPR019775">
    <property type="entry name" value="WD40_repeat_CS"/>
</dbReference>
<feature type="transmembrane region" description="Helical" evidence="6">
    <location>
        <begin position="1586"/>
        <end position="1603"/>
    </location>
</feature>
<evidence type="ECO:0000313" key="8">
    <source>
        <dbReference type="EMBL" id="KAG8053587.1"/>
    </source>
</evidence>
<feature type="compositionally biased region" description="Acidic residues" evidence="5">
    <location>
        <begin position="749"/>
        <end position="763"/>
    </location>
</feature>
<keyword evidence="1 4" id="KW-0853">WD repeat</keyword>
<evidence type="ECO:0000256" key="5">
    <source>
        <dbReference type="SAM" id="MobiDB-lite"/>
    </source>
</evidence>
<dbReference type="InterPro" id="IPR057733">
    <property type="entry name" value="UBE2O-like_SH3-B"/>
</dbReference>
<feature type="domain" description="UBC core" evidence="7">
    <location>
        <begin position="1516"/>
        <end position="1606"/>
    </location>
</feature>
<organism evidence="8 9">
    <name type="scientific">Zizania palustris</name>
    <name type="common">Northern wild rice</name>
    <dbReference type="NCBI Taxonomy" id="103762"/>
    <lineage>
        <taxon>Eukaryota</taxon>
        <taxon>Viridiplantae</taxon>
        <taxon>Streptophyta</taxon>
        <taxon>Embryophyta</taxon>
        <taxon>Tracheophyta</taxon>
        <taxon>Spermatophyta</taxon>
        <taxon>Magnoliopsida</taxon>
        <taxon>Liliopsida</taxon>
        <taxon>Poales</taxon>
        <taxon>Poaceae</taxon>
        <taxon>BOP clade</taxon>
        <taxon>Oryzoideae</taxon>
        <taxon>Oryzeae</taxon>
        <taxon>Zizaniinae</taxon>
        <taxon>Zizania</taxon>
    </lineage>
</organism>
<dbReference type="Pfam" id="PF00400">
    <property type="entry name" value="WD40"/>
    <property type="match status" value="6"/>
</dbReference>
<dbReference type="Pfam" id="PF00179">
    <property type="entry name" value="UQ_con"/>
    <property type="match status" value="1"/>
</dbReference>
<dbReference type="InterPro" id="IPR057734">
    <property type="entry name" value="UBE2O-like_SH3-C"/>
</dbReference>
<evidence type="ECO:0000256" key="4">
    <source>
        <dbReference type="PROSITE-ProRule" id="PRU00221"/>
    </source>
</evidence>
<dbReference type="PROSITE" id="PS50294">
    <property type="entry name" value="WD_REPEATS_REGION"/>
    <property type="match status" value="2"/>
</dbReference>
<feature type="repeat" description="WD" evidence="4">
    <location>
        <begin position="488"/>
        <end position="529"/>
    </location>
</feature>
<dbReference type="SMART" id="SM00320">
    <property type="entry name" value="WD40"/>
    <property type="match status" value="10"/>
</dbReference>
<feature type="region of interest" description="Disordered" evidence="5">
    <location>
        <begin position="1036"/>
        <end position="1099"/>
    </location>
</feature>
<dbReference type="PROSITE" id="PS50127">
    <property type="entry name" value="UBC_2"/>
    <property type="match status" value="1"/>
</dbReference>
<keyword evidence="6" id="KW-1133">Transmembrane helix</keyword>
<protein>
    <recommendedName>
        <fullName evidence="7">UBC core domain-containing protein</fullName>
    </recommendedName>
</protein>
<feature type="compositionally biased region" description="Low complexity" evidence="5">
    <location>
        <begin position="608"/>
        <end position="623"/>
    </location>
</feature>
<dbReference type="InterPro" id="IPR001680">
    <property type="entry name" value="WD40_rpt"/>
</dbReference>
<sequence length="1606" mass="174714">MAQLQETYACSPATERGRGILIAGDPKTNTIAYCTGRSVIIRRLDAPLDAWAYPDHAYPTTVARFSPNGEWVASADASGCVRVWGRYGDRALKAEFRPLSGRVDDLRWSPDGLRIVVSGDGKGKSFVRAFMWDSGSTVGDFDGHSKRVLSCDFKPTRPFRIVTCGEDFLANFYEGPPFKFKHSIRDHSNFINCIRYAPDGSKFISVSSDKKGLIYDGKTGEKIGELPSEGSHTGSIYAVSWSPDSKQVLTVSADKTAKVWDIMEDASGKLNRNLACPGTGGVDDMLVGCLWLNDYLVTVSLGGTFNVFSASNADKEPVTFAGHLKTVSSLSFFPQSNPKTVLSTSYDGVIIRWIQGVGYGGRLMRKNNTQIKCFAAAEEELITSGYDNKVFRIPLSGGQCGDAESVDVGGQPNALNLAVQNPEFALITTDSGIVLLHKLKVTSTTKVNYTVTSSAVSPDGTEAVVGAQDGKLRIYSISGDTLTEEAVLEKHRGAITSIHYSPDVSMFASADANREAVVWDRSTREVKLKNMLFHSARINCLAWSPDSRLVATGSLDTCAIVYEIGKPASSRITIKGAHLGGVHGTKQGISDDAKGIQFPSLMRRASARRITSAASSPRDPAASDPHRSDRPRSARSLPSGRLAPPNPPPPPAASGSLRGSSPPCGPAYLIPARFFQAIPAGYFYFKASSMENLSNGSANIAEKNQDDERSTDAGEPEEVADVFIYREDVVCLKSKEDARGLVMEVAGEYDSEGSITDDDTDTEEHEHKTSHRTENGGDDGDIGSNGADVDSQSSLPDNKVRVLWIDGAEKTEDIDSVIVIDRSFLHGDIVASASDPTGQMGLVADVNLVVDLQGPHGEMIKGVPSKDLRRIQEFNVGDYVVSGPWLGRVDEVLDNVNVLFDDGSVCKVAKADPMRLRPALGQMHPDTACPFYPGQRVKAVSSSVYKTSRWLNGLWKASRLEGTVTKVETVSVTVYWIASAHFGTNQEFVPPEEQNPKDLTLLSCFSYANWQLTDWCLPHQYTSLCTDDSLIESSEIKGPDDLSGSLSDIPEASEANPGRMDGDSSADGSNMLYGDNTCLTKESGSGPTASTIPKEGSQDNATYRKKLRKVFVKKDKRTKRRDESFERALLIANTHTKVDVIWQDGTKEFGASSTSLIPIHSPNDHEFFPEQYVVDKVGNDVDDSSETKRMGLVRSVNAKDRTASVSWFKPSLHPEEPREIECNEIVSAYELDGHPDYDYCYGDVVVRLPSVSLPLESTNRENTMKLGKNGNSTDAFSSPVDGTEEQAPHKESSWEFTSPSWAGNIVGFQDGGIKVIWGDGTESKVGPHEIYVVGREDDGASLDDGTASDGASWETVDDNETVLLDDSAQDDSQNVAENNIERENGSFNSQDGSSVATGPLSVAVGFVTRIASELFARGKKHLDGSNSDAMDEVESHQSNEISESGDDIDKTEGENHVATSECTNVTTNDFSAVKSVDVDLADDPADSDCFKHFDVLQCPPDHHYIENIAQGTGGRKWVKKVQQEWSILEKNLPDYIYVRVFEDRMDLIRAVIIGASGTPYQDGLFFFDFHLPPEYPQVPPVIDNCIALMFIFVLVIVAAGNLLHCP</sequence>
<feature type="region of interest" description="Disordered" evidence="5">
    <location>
        <begin position="1421"/>
        <end position="1453"/>
    </location>
</feature>
<dbReference type="GO" id="GO:0051015">
    <property type="term" value="F:actin filament binding"/>
    <property type="evidence" value="ECO:0007669"/>
    <property type="project" value="TreeGrafter"/>
</dbReference>
<gene>
    <name evidence="8" type="ORF">GUJ93_ZPchr0001g32698</name>
</gene>
<dbReference type="PROSITE" id="PS00678">
    <property type="entry name" value="WD_REPEATS_1"/>
    <property type="match status" value="1"/>
</dbReference>
<dbReference type="PANTHER" id="PTHR19856">
    <property type="entry name" value="WD-REPEATCONTAINING PROTEIN WDR1"/>
    <property type="match status" value="1"/>
</dbReference>
<evidence type="ECO:0000256" key="1">
    <source>
        <dbReference type="ARBA" id="ARBA00022574"/>
    </source>
</evidence>
<dbReference type="FunFam" id="2.130.10.10:FF:000167">
    <property type="entry name" value="Actin-interacting protein 1"/>
    <property type="match status" value="1"/>
</dbReference>
<dbReference type="Pfam" id="PF23043">
    <property type="entry name" value="SH3-B_UBE2O"/>
    <property type="match status" value="1"/>
</dbReference>
<feature type="region of interest" description="Disordered" evidence="5">
    <location>
        <begin position="607"/>
        <end position="660"/>
    </location>
</feature>
<dbReference type="PANTHER" id="PTHR19856:SF0">
    <property type="entry name" value="WD REPEAT-CONTAINING PROTEIN 1"/>
    <property type="match status" value="1"/>
</dbReference>
<reference evidence="8" key="2">
    <citation type="submission" date="2021-02" db="EMBL/GenBank/DDBJ databases">
        <authorList>
            <person name="Kimball J.A."/>
            <person name="Haas M.W."/>
            <person name="Macchietto M."/>
            <person name="Kono T."/>
            <person name="Duquette J."/>
            <person name="Shao M."/>
        </authorList>
    </citation>
    <scope>NUCLEOTIDE SEQUENCE</scope>
    <source>
        <tissue evidence="8">Fresh leaf tissue</tissue>
    </source>
</reference>
<feature type="repeat" description="WD" evidence="4">
    <location>
        <begin position="229"/>
        <end position="262"/>
    </location>
</feature>